<proteinExistence type="predicted"/>
<protein>
    <submittedName>
        <fullName evidence="2">Uncharacterized protein</fullName>
    </submittedName>
</protein>
<dbReference type="RefSeq" id="WP_106710992.1">
    <property type="nucleotide sequence ID" value="NZ_PGGO01000006.1"/>
</dbReference>
<keyword evidence="3" id="KW-1185">Reference proteome</keyword>
<accession>A0A2P7BRR9</accession>
<sequence length="105" mass="11455">MTQFRPLIGENDMDFLGATTFNRGVAEEIHFETVIAPASPTPSGAVDRTPVRPPMQSLPVDDGIAILQRPDRSQGRFPGFGYWFLVALAAASAFWISGGYVLFSH</sequence>
<dbReference type="Proteomes" id="UP000241444">
    <property type="component" value="Unassembled WGS sequence"/>
</dbReference>
<gene>
    <name evidence="2" type="ORF">CU102_10305</name>
</gene>
<evidence type="ECO:0000256" key="1">
    <source>
        <dbReference type="SAM" id="Phobius"/>
    </source>
</evidence>
<dbReference type="AlphaFoldDB" id="A0A2P7BRR9"/>
<feature type="transmembrane region" description="Helical" evidence="1">
    <location>
        <begin position="80"/>
        <end position="103"/>
    </location>
</feature>
<name>A0A2P7BRR9_9HYPH</name>
<reference evidence="3" key="1">
    <citation type="submission" date="2017-11" db="EMBL/GenBank/DDBJ databases">
        <authorList>
            <person name="Kuznetsova I."/>
            <person name="Sazanova A."/>
            <person name="Chirak E."/>
            <person name="Safronova V."/>
            <person name="Willems A."/>
        </authorList>
    </citation>
    <scope>NUCLEOTIDE SEQUENCE [LARGE SCALE GENOMIC DNA]</scope>
    <source>
        <strain evidence="3">STM 196</strain>
    </source>
</reference>
<keyword evidence="1" id="KW-1133">Transmembrane helix</keyword>
<dbReference type="EMBL" id="PGGO01000006">
    <property type="protein sequence ID" value="PSH69173.1"/>
    <property type="molecule type" value="Genomic_DNA"/>
</dbReference>
<evidence type="ECO:0000313" key="3">
    <source>
        <dbReference type="Proteomes" id="UP000241444"/>
    </source>
</evidence>
<keyword evidence="1" id="KW-0472">Membrane</keyword>
<comment type="caution">
    <text evidence="2">The sequence shown here is derived from an EMBL/GenBank/DDBJ whole genome shotgun (WGS) entry which is preliminary data.</text>
</comment>
<organism evidence="2 3">
    <name type="scientific">Phyllobacterium brassicacearum</name>
    <dbReference type="NCBI Taxonomy" id="314235"/>
    <lineage>
        <taxon>Bacteria</taxon>
        <taxon>Pseudomonadati</taxon>
        <taxon>Pseudomonadota</taxon>
        <taxon>Alphaproteobacteria</taxon>
        <taxon>Hyphomicrobiales</taxon>
        <taxon>Phyllobacteriaceae</taxon>
        <taxon>Phyllobacterium</taxon>
    </lineage>
</organism>
<dbReference type="OrthoDB" id="8442667at2"/>
<evidence type="ECO:0000313" key="2">
    <source>
        <dbReference type="EMBL" id="PSH69173.1"/>
    </source>
</evidence>
<keyword evidence="1" id="KW-0812">Transmembrane</keyword>